<evidence type="ECO:0000313" key="3">
    <source>
        <dbReference type="Proteomes" id="UP001189429"/>
    </source>
</evidence>
<keyword evidence="3" id="KW-1185">Reference proteome</keyword>
<feature type="compositionally biased region" description="Basic residues" evidence="1">
    <location>
        <begin position="54"/>
        <end position="64"/>
    </location>
</feature>
<feature type="non-terminal residue" evidence="2">
    <location>
        <position position="1"/>
    </location>
</feature>
<reference evidence="2" key="1">
    <citation type="submission" date="2023-10" db="EMBL/GenBank/DDBJ databases">
        <authorList>
            <person name="Chen Y."/>
            <person name="Shah S."/>
            <person name="Dougan E. K."/>
            <person name="Thang M."/>
            <person name="Chan C."/>
        </authorList>
    </citation>
    <scope>NUCLEOTIDE SEQUENCE [LARGE SCALE GENOMIC DNA]</scope>
</reference>
<evidence type="ECO:0000313" key="2">
    <source>
        <dbReference type="EMBL" id="CAK0869775.1"/>
    </source>
</evidence>
<organism evidence="2 3">
    <name type="scientific">Prorocentrum cordatum</name>
    <dbReference type="NCBI Taxonomy" id="2364126"/>
    <lineage>
        <taxon>Eukaryota</taxon>
        <taxon>Sar</taxon>
        <taxon>Alveolata</taxon>
        <taxon>Dinophyceae</taxon>
        <taxon>Prorocentrales</taxon>
        <taxon>Prorocentraceae</taxon>
        <taxon>Prorocentrum</taxon>
    </lineage>
</organism>
<feature type="non-terminal residue" evidence="2">
    <location>
        <position position="143"/>
    </location>
</feature>
<name>A0ABN9VAX2_9DINO</name>
<protein>
    <submittedName>
        <fullName evidence="2">Uncharacterized protein</fullName>
    </submittedName>
</protein>
<accession>A0ABN9VAX2</accession>
<comment type="caution">
    <text evidence="2">The sequence shown here is derived from an EMBL/GenBank/DDBJ whole genome shotgun (WGS) entry which is preliminary data.</text>
</comment>
<gene>
    <name evidence="2" type="ORF">PCOR1329_LOCUS56029</name>
</gene>
<proteinExistence type="predicted"/>
<dbReference type="Proteomes" id="UP001189429">
    <property type="component" value="Unassembled WGS sequence"/>
</dbReference>
<sequence length="143" mass="15382">TLPHRAGLDAGARGFRPTGHARGRLLGGVARAEATRTRALSPLRVEAGPDPGVHHPHSARCLHRGRGDLGPLRQDGGRQVHRAGFRQRAPTSRWPYSQGRGVDQHAHAAGLRRQLPAGPQGAGERGAHVLHPGARLGARRRRR</sequence>
<evidence type="ECO:0000256" key="1">
    <source>
        <dbReference type="SAM" id="MobiDB-lite"/>
    </source>
</evidence>
<feature type="region of interest" description="Disordered" evidence="1">
    <location>
        <begin position="42"/>
        <end position="143"/>
    </location>
</feature>
<dbReference type="EMBL" id="CAUYUJ010016883">
    <property type="protein sequence ID" value="CAK0869775.1"/>
    <property type="molecule type" value="Genomic_DNA"/>
</dbReference>